<feature type="transmembrane region" description="Helical" evidence="3">
    <location>
        <begin position="12"/>
        <end position="36"/>
    </location>
</feature>
<dbReference type="SUPFAM" id="SSF54523">
    <property type="entry name" value="Pili subunits"/>
    <property type="match status" value="1"/>
</dbReference>
<comment type="similarity">
    <text evidence="1">Belongs to the N-Me-Phe pilin family.</text>
</comment>
<keyword evidence="3" id="KW-0472">Membrane</keyword>
<evidence type="ECO:0000313" key="5">
    <source>
        <dbReference type="Proteomes" id="UP000305840"/>
    </source>
</evidence>
<dbReference type="InterPro" id="IPR045584">
    <property type="entry name" value="Pilin-like"/>
</dbReference>
<dbReference type="NCBIfam" id="TIGR02532">
    <property type="entry name" value="IV_pilin_GFxxxE"/>
    <property type="match status" value="1"/>
</dbReference>
<comment type="caution">
    <text evidence="4">The sequence shown here is derived from an EMBL/GenBank/DDBJ whole genome shotgun (WGS) entry which is preliminary data.</text>
</comment>
<dbReference type="InterPro" id="IPR012902">
    <property type="entry name" value="N_methyl_site"/>
</dbReference>
<reference evidence="4 5" key="1">
    <citation type="submission" date="2019-04" db="EMBL/GenBank/DDBJ databases">
        <title>A reverse ecology approach based on a biological definition of microbial populations.</title>
        <authorList>
            <person name="Arevalo P."/>
            <person name="Vaninsberghe D."/>
            <person name="Elsherbini J."/>
            <person name="Gore J."/>
            <person name="Polz M."/>
        </authorList>
    </citation>
    <scope>NUCLEOTIDE SEQUENCE [LARGE SCALE GENOMIC DNA]</scope>
    <source>
        <strain evidence="4 5">10N.222.48.A1</strain>
    </source>
</reference>
<name>A0A4U1ZYZ7_9VIBR</name>
<dbReference type="Pfam" id="PF07963">
    <property type="entry name" value="N_methyl"/>
    <property type="match status" value="1"/>
</dbReference>
<proteinExistence type="inferred from homology"/>
<dbReference type="Proteomes" id="UP000305840">
    <property type="component" value="Unassembled WGS sequence"/>
</dbReference>
<evidence type="ECO:0000256" key="3">
    <source>
        <dbReference type="SAM" id="Phobius"/>
    </source>
</evidence>
<evidence type="ECO:0000256" key="2">
    <source>
        <dbReference type="ARBA" id="ARBA00022481"/>
    </source>
</evidence>
<sequence>MNNKNKRTTQKGFTLIELMIVVAIIGVLSAIAVPAYKNYTVKSNVIATISEASPYKVAVALCYQETGSLGGCDEGLSGVPSAASKVTGITDGAISLAPNVDCNENGTIDTFVYGPAISGGLMTWSLTTDAGNCSSYL</sequence>
<dbReference type="EMBL" id="SYVO01000013">
    <property type="protein sequence ID" value="TKG11642.1"/>
    <property type="molecule type" value="Genomic_DNA"/>
</dbReference>
<keyword evidence="3" id="KW-1133">Transmembrane helix</keyword>
<evidence type="ECO:0000313" key="4">
    <source>
        <dbReference type="EMBL" id="TKG11642.1"/>
    </source>
</evidence>
<accession>A0A4U1ZYZ7</accession>
<gene>
    <name evidence="4" type="ORF">FCV91_06110</name>
</gene>
<evidence type="ECO:0000256" key="1">
    <source>
        <dbReference type="ARBA" id="ARBA00005233"/>
    </source>
</evidence>
<dbReference type="RefSeq" id="WP_076672260.1">
    <property type="nucleotide sequence ID" value="NZ_JAJGZO010000007.1"/>
</dbReference>
<dbReference type="PANTHER" id="PTHR30093">
    <property type="entry name" value="GENERAL SECRETION PATHWAY PROTEIN G"/>
    <property type="match status" value="1"/>
</dbReference>
<keyword evidence="2" id="KW-0488">Methylation</keyword>
<protein>
    <submittedName>
        <fullName evidence="4">Prepilin-type N-terminal cleavage/methylation domain-containing protein</fullName>
    </submittedName>
</protein>
<dbReference type="Gene3D" id="3.30.700.10">
    <property type="entry name" value="Glycoprotein, Type 4 Pilin"/>
    <property type="match status" value="1"/>
</dbReference>
<keyword evidence="3" id="KW-0812">Transmembrane</keyword>
<organism evidence="4 5">
    <name type="scientific">Vibrio lentus</name>
    <dbReference type="NCBI Taxonomy" id="136468"/>
    <lineage>
        <taxon>Bacteria</taxon>
        <taxon>Pseudomonadati</taxon>
        <taxon>Pseudomonadota</taxon>
        <taxon>Gammaproteobacteria</taxon>
        <taxon>Vibrionales</taxon>
        <taxon>Vibrionaceae</taxon>
        <taxon>Vibrio</taxon>
    </lineage>
</organism>
<dbReference type="AlphaFoldDB" id="A0A4U1ZYZ7"/>
<dbReference type="PANTHER" id="PTHR30093:SF34">
    <property type="entry name" value="PREPILIN PEPTIDASE-DEPENDENT PROTEIN D"/>
    <property type="match status" value="1"/>
</dbReference>
<dbReference type="PROSITE" id="PS00409">
    <property type="entry name" value="PROKAR_NTER_METHYL"/>
    <property type="match status" value="1"/>
</dbReference>